<keyword evidence="5" id="KW-0547">Nucleotide-binding</keyword>
<dbReference type="InterPro" id="IPR050482">
    <property type="entry name" value="Sensor_HK_TwoCompSys"/>
</dbReference>
<dbReference type="Proteomes" id="UP000590511">
    <property type="component" value="Unassembled WGS sequence"/>
</dbReference>
<feature type="transmembrane region" description="Helical" evidence="10">
    <location>
        <begin position="109"/>
        <end position="128"/>
    </location>
</feature>
<feature type="transmembrane region" description="Helical" evidence="10">
    <location>
        <begin position="134"/>
        <end position="152"/>
    </location>
</feature>
<evidence type="ECO:0000256" key="1">
    <source>
        <dbReference type="ARBA" id="ARBA00000085"/>
    </source>
</evidence>
<feature type="domain" description="Histidine kinase/HSP90-like ATPase" evidence="11">
    <location>
        <begin position="268"/>
        <end position="353"/>
    </location>
</feature>
<keyword evidence="6 14" id="KW-0418">Kinase</keyword>
<dbReference type="InterPro" id="IPR011712">
    <property type="entry name" value="Sig_transdc_His_kin_sub3_dim/P"/>
</dbReference>
<evidence type="ECO:0000256" key="2">
    <source>
        <dbReference type="ARBA" id="ARBA00012438"/>
    </source>
</evidence>
<evidence type="ECO:0000313" key="13">
    <source>
        <dbReference type="EMBL" id="GIE38924.1"/>
    </source>
</evidence>
<evidence type="ECO:0000256" key="8">
    <source>
        <dbReference type="ARBA" id="ARBA00023012"/>
    </source>
</evidence>
<dbReference type="Pfam" id="PF07730">
    <property type="entry name" value="HisKA_3"/>
    <property type="match status" value="1"/>
</dbReference>
<evidence type="ECO:0000256" key="10">
    <source>
        <dbReference type="SAM" id="Phobius"/>
    </source>
</evidence>
<reference evidence="14 15" key="1">
    <citation type="submission" date="2020-08" db="EMBL/GenBank/DDBJ databases">
        <title>Sequencing the genomes of 1000 actinobacteria strains.</title>
        <authorList>
            <person name="Klenk H.-P."/>
        </authorList>
    </citation>
    <scope>NUCLEOTIDE SEQUENCE [LARGE SCALE GENOMIC DNA]</scope>
    <source>
        <strain evidence="14 15">DSM 43150</strain>
    </source>
</reference>
<evidence type="ECO:0000259" key="11">
    <source>
        <dbReference type="Pfam" id="PF02518"/>
    </source>
</evidence>
<feature type="domain" description="Signal transduction histidine kinase subgroup 3 dimerisation and phosphoacceptor" evidence="12">
    <location>
        <begin position="168"/>
        <end position="233"/>
    </location>
</feature>
<evidence type="ECO:0000259" key="12">
    <source>
        <dbReference type="Pfam" id="PF07730"/>
    </source>
</evidence>
<comment type="caution">
    <text evidence="14">The sequence shown here is derived from an EMBL/GenBank/DDBJ whole genome shotgun (WGS) entry which is preliminary data.</text>
</comment>
<dbReference type="RefSeq" id="WP_188122394.1">
    <property type="nucleotide sequence ID" value="NZ_BOMP01000029.1"/>
</dbReference>
<dbReference type="InterPro" id="IPR036890">
    <property type="entry name" value="HATPase_C_sf"/>
</dbReference>
<sequence>MREVLWTLRPTPPPPERVRRDWLLVAVLLPAVIVEGVVRSSPLGALIGFAVVPLLLWRRQRPLLVLAIGFGVCTIEPFLTGFPSFLTLAAVLLLLPYALFRWGSGLEIAAGSLIIAGRLAIGYGFAQLTEADVLAGLIILFGIGALGLAMRFRARARLRERQHLRMLERERLARDLHDTVAHHVSAMAIRAQAGQATAERDPASAVEALRLIESEASKALASMRSMVRVLREPGIGDVRALAGPSTVGPPVEVRLDGDVDDLSPAVAATLFRLTQESVTNARRHARNATRIEVRVTADETSVRLQVSDDGEHGGLSSGYGVSGMVERAGLLGGTCQAGPNPDRGWSVSATLPRVAA</sequence>
<feature type="transmembrane region" description="Helical" evidence="10">
    <location>
        <begin position="23"/>
        <end position="56"/>
    </location>
</feature>
<dbReference type="EC" id="2.7.13.3" evidence="2"/>
<dbReference type="EMBL" id="BOMP01000029">
    <property type="protein sequence ID" value="GIE38924.1"/>
    <property type="molecule type" value="Genomic_DNA"/>
</dbReference>
<dbReference type="GO" id="GO:0005524">
    <property type="term" value="F:ATP binding"/>
    <property type="evidence" value="ECO:0007669"/>
    <property type="project" value="UniProtKB-KW"/>
</dbReference>
<feature type="transmembrane region" description="Helical" evidence="10">
    <location>
        <begin position="85"/>
        <end position="102"/>
    </location>
</feature>
<accession>A0A7W7HGM1</accession>
<dbReference type="PANTHER" id="PTHR24421">
    <property type="entry name" value="NITRATE/NITRITE SENSOR PROTEIN NARX-RELATED"/>
    <property type="match status" value="1"/>
</dbReference>
<keyword evidence="16" id="KW-1185">Reference proteome</keyword>
<evidence type="ECO:0000256" key="5">
    <source>
        <dbReference type="ARBA" id="ARBA00022741"/>
    </source>
</evidence>
<gene>
    <name evidence="13" type="ORF">Alo02nite_18220</name>
    <name evidence="14" type="ORF">BJ964_004350</name>
</gene>
<evidence type="ECO:0000256" key="6">
    <source>
        <dbReference type="ARBA" id="ARBA00022777"/>
    </source>
</evidence>
<evidence type="ECO:0000256" key="9">
    <source>
        <dbReference type="SAM" id="MobiDB-lite"/>
    </source>
</evidence>
<name>A0A7W7HGM1_9ACTN</name>
<feature type="region of interest" description="Disordered" evidence="9">
    <location>
        <begin position="336"/>
        <end position="356"/>
    </location>
</feature>
<evidence type="ECO:0000256" key="7">
    <source>
        <dbReference type="ARBA" id="ARBA00022840"/>
    </source>
</evidence>
<keyword evidence="10" id="KW-0472">Membrane</keyword>
<keyword evidence="7" id="KW-0067">ATP-binding</keyword>
<keyword evidence="10" id="KW-1133">Transmembrane helix</keyword>
<evidence type="ECO:0000313" key="14">
    <source>
        <dbReference type="EMBL" id="MBB4750189.1"/>
    </source>
</evidence>
<evidence type="ECO:0000256" key="3">
    <source>
        <dbReference type="ARBA" id="ARBA00022553"/>
    </source>
</evidence>
<keyword evidence="8" id="KW-0902">Two-component regulatory system</keyword>
<dbReference type="InterPro" id="IPR003594">
    <property type="entry name" value="HATPase_dom"/>
</dbReference>
<keyword evidence="3" id="KW-0597">Phosphoprotein</keyword>
<evidence type="ECO:0000256" key="4">
    <source>
        <dbReference type="ARBA" id="ARBA00022679"/>
    </source>
</evidence>
<dbReference type="Gene3D" id="3.30.565.10">
    <property type="entry name" value="Histidine kinase-like ATPase, C-terminal domain"/>
    <property type="match status" value="1"/>
</dbReference>
<organism evidence="14 15">
    <name type="scientific">Actinoplanes lobatus</name>
    <dbReference type="NCBI Taxonomy" id="113568"/>
    <lineage>
        <taxon>Bacteria</taxon>
        <taxon>Bacillati</taxon>
        <taxon>Actinomycetota</taxon>
        <taxon>Actinomycetes</taxon>
        <taxon>Micromonosporales</taxon>
        <taxon>Micromonosporaceae</taxon>
        <taxon>Actinoplanes</taxon>
    </lineage>
</organism>
<keyword evidence="4" id="KW-0808">Transferase</keyword>
<evidence type="ECO:0000313" key="16">
    <source>
        <dbReference type="Proteomes" id="UP000631312"/>
    </source>
</evidence>
<reference evidence="13 16" key="2">
    <citation type="submission" date="2021-01" db="EMBL/GenBank/DDBJ databases">
        <title>Whole genome shotgun sequence of Actinoplanes lobatus NBRC 12513.</title>
        <authorList>
            <person name="Komaki H."/>
            <person name="Tamura T."/>
        </authorList>
    </citation>
    <scope>NUCLEOTIDE SEQUENCE [LARGE SCALE GENOMIC DNA]</scope>
    <source>
        <strain evidence="13 16">NBRC 12513</strain>
    </source>
</reference>
<dbReference type="Gene3D" id="1.20.5.1930">
    <property type="match status" value="1"/>
</dbReference>
<dbReference type="GO" id="GO:0046983">
    <property type="term" value="F:protein dimerization activity"/>
    <property type="evidence" value="ECO:0007669"/>
    <property type="project" value="InterPro"/>
</dbReference>
<evidence type="ECO:0000313" key="15">
    <source>
        <dbReference type="Proteomes" id="UP000590511"/>
    </source>
</evidence>
<keyword evidence="10" id="KW-0812">Transmembrane</keyword>
<dbReference type="AlphaFoldDB" id="A0A7W7HGM1"/>
<dbReference type="Proteomes" id="UP000631312">
    <property type="component" value="Unassembled WGS sequence"/>
</dbReference>
<dbReference type="PANTHER" id="PTHR24421:SF10">
    <property type="entry name" value="NITRATE_NITRITE SENSOR PROTEIN NARQ"/>
    <property type="match status" value="1"/>
</dbReference>
<proteinExistence type="predicted"/>
<dbReference type="GO" id="GO:0016020">
    <property type="term" value="C:membrane"/>
    <property type="evidence" value="ECO:0007669"/>
    <property type="project" value="InterPro"/>
</dbReference>
<dbReference type="Pfam" id="PF02518">
    <property type="entry name" value="HATPase_c"/>
    <property type="match status" value="1"/>
</dbReference>
<dbReference type="EMBL" id="JACHNC010000001">
    <property type="protein sequence ID" value="MBB4750189.1"/>
    <property type="molecule type" value="Genomic_DNA"/>
</dbReference>
<protein>
    <recommendedName>
        <fullName evidence="2">histidine kinase</fullName>
        <ecNumber evidence="2">2.7.13.3</ecNumber>
    </recommendedName>
</protein>
<comment type="catalytic activity">
    <reaction evidence="1">
        <text>ATP + protein L-histidine = ADP + protein N-phospho-L-histidine.</text>
        <dbReference type="EC" id="2.7.13.3"/>
    </reaction>
</comment>
<dbReference type="CDD" id="cd16917">
    <property type="entry name" value="HATPase_UhpB-NarQ-NarX-like"/>
    <property type="match status" value="1"/>
</dbReference>
<dbReference type="GO" id="GO:0000155">
    <property type="term" value="F:phosphorelay sensor kinase activity"/>
    <property type="evidence" value="ECO:0007669"/>
    <property type="project" value="InterPro"/>
</dbReference>
<dbReference type="SUPFAM" id="SSF55874">
    <property type="entry name" value="ATPase domain of HSP90 chaperone/DNA topoisomerase II/histidine kinase"/>
    <property type="match status" value="1"/>
</dbReference>